<dbReference type="PROSITE" id="PS01124">
    <property type="entry name" value="HTH_ARAC_FAMILY_2"/>
    <property type="match status" value="1"/>
</dbReference>
<dbReference type="InterPro" id="IPR018060">
    <property type="entry name" value="HTH_AraC"/>
</dbReference>
<proteinExistence type="predicted"/>
<dbReference type="SMART" id="SM00342">
    <property type="entry name" value="HTH_ARAC"/>
    <property type="match status" value="1"/>
</dbReference>
<dbReference type="EMBL" id="JABBPN010000001">
    <property type="protein sequence ID" value="NMO94228.1"/>
    <property type="molecule type" value="Genomic_DNA"/>
</dbReference>
<gene>
    <name evidence="6" type="ORF">HII30_00305</name>
</gene>
<dbReference type="PANTHER" id="PTHR43280:SF28">
    <property type="entry name" value="HTH-TYPE TRANSCRIPTIONAL ACTIVATOR RHAS"/>
    <property type="match status" value="1"/>
</dbReference>
<keyword evidence="2" id="KW-0238">DNA-binding</keyword>
<feature type="domain" description="HTH araC/xylS-type" evidence="5">
    <location>
        <begin position="658"/>
        <end position="756"/>
    </location>
</feature>
<keyword evidence="3" id="KW-0804">Transcription</keyword>
<protein>
    <submittedName>
        <fullName evidence="6">Helix-turn-helix transcriptional regulator</fullName>
    </submittedName>
</protein>
<dbReference type="GO" id="GO:0043565">
    <property type="term" value="F:sequence-specific DNA binding"/>
    <property type="evidence" value="ECO:0007669"/>
    <property type="project" value="InterPro"/>
</dbReference>
<evidence type="ECO:0000256" key="1">
    <source>
        <dbReference type="ARBA" id="ARBA00023015"/>
    </source>
</evidence>
<keyword evidence="1" id="KW-0805">Transcription regulation</keyword>
<keyword evidence="4" id="KW-0472">Membrane</keyword>
<feature type="transmembrane region" description="Helical" evidence="4">
    <location>
        <begin position="298"/>
        <end position="318"/>
    </location>
</feature>
<evidence type="ECO:0000256" key="4">
    <source>
        <dbReference type="SAM" id="Phobius"/>
    </source>
</evidence>
<dbReference type="Gene3D" id="1.10.10.60">
    <property type="entry name" value="Homeodomain-like"/>
    <property type="match status" value="2"/>
</dbReference>
<evidence type="ECO:0000256" key="3">
    <source>
        <dbReference type="ARBA" id="ARBA00023163"/>
    </source>
</evidence>
<comment type="caution">
    <text evidence="6">The sequence shown here is derived from an EMBL/GenBank/DDBJ whole genome shotgun (WGS) entry which is preliminary data.</text>
</comment>
<sequence length="758" mass="86968">MFPLPKLKSLRANLFWRHFANYFVLILIPVIVASMLAHVLVVRLIEEDARKLSDVIMSQFTKQADTELNTLKTNMINMLSMSSIRSLQKEQARDSSLDNTERSEMIHGLRKQLIKLQADELVSKAYLIFPQHDLVIDAETYTSKSYYFNLQHPLSQQDQNQLFSRLAGKKMMDFLPAQGQDLPALMSYPFNSDTPDAYLVVNLNGSRLQQLIDVKQEWAAGTAILGREGQVLRQAGGESAWDVIPRELLSAISGQNSLFNVAGDKAVSLVPSTFDDSWSYLSVIDLNTLMKPAHITRLVSWMFLLFFLVVGSIVSYYLSRRIYKPIMEIKEGLACQSNQITQAGSRNDFDVIKRYSKLILTENQQLSQRVNGMTPIVHEHFLTKVLQGQFRDPLSIETYAQEIGFSYNRKPARTVLCVAFHVEPMFTVLSESSKSFLMTELKERMCALVPLELWLCQSKPDMLAVIMHHDPFLQMSPEECADILKLALQLYSQYFKATIGVGSTVHHLEELHQSYEQGFSVLQRRRLHSGVEICSAASHPEAPYDSFLSLQDINRMLNQVQSREYDKVLHTALQTLDQGAAANATALQIKQHCTDMLNTWIRAVEHERKDFDVLYYAGLFEEMNRCMTMEELKTTLGSIHALLFPLQEPADEKPQKFADIVAYIHEHYDQELSIEHFAGTLNMSVGHFSRTFKEEVGEKYVEYLARYRLMKAKELLRETDLRIDDIAGKVGYWGRNSFIRMFRKYEGITPAKYRMLHQ</sequence>
<dbReference type="InterPro" id="IPR009057">
    <property type="entry name" value="Homeodomain-like_sf"/>
</dbReference>
<evidence type="ECO:0000256" key="2">
    <source>
        <dbReference type="ARBA" id="ARBA00023125"/>
    </source>
</evidence>
<evidence type="ECO:0000259" key="5">
    <source>
        <dbReference type="PROSITE" id="PS01124"/>
    </source>
</evidence>
<name>A0A848M016_PAELE</name>
<evidence type="ECO:0000313" key="7">
    <source>
        <dbReference type="Proteomes" id="UP000565468"/>
    </source>
</evidence>
<dbReference type="GO" id="GO:0003700">
    <property type="term" value="F:DNA-binding transcription factor activity"/>
    <property type="evidence" value="ECO:0007669"/>
    <property type="project" value="InterPro"/>
</dbReference>
<dbReference type="Pfam" id="PF12833">
    <property type="entry name" value="HTH_18"/>
    <property type="match status" value="1"/>
</dbReference>
<keyword evidence="4" id="KW-1133">Transmembrane helix</keyword>
<dbReference type="AlphaFoldDB" id="A0A848M016"/>
<dbReference type="SUPFAM" id="SSF46689">
    <property type="entry name" value="Homeodomain-like"/>
    <property type="match status" value="2"/>
</dbReference>
<dbReference type="PANTHER" id="PTHR43280">
    <property type="entry name" value="ARAC-FAMILY TRANSCRIPTIONAL REGULATOR"/>
    <property type="match status" value="1"/>
</dbReference>
<dbReference type="Proteomes" id="UP000565468">
    <property type="component" value="Unassembled WGS sequence"/>
</dbReference>
<feature type="transmembrane region" description="Helical" evidence="4">
    <location>
        <begin position="20"/>
        <end position="42"/>
    </location>
</feature>
<organism evidence="6 7">
    <name type="scientific">Paenibacillus lemnae</name>
    <dbReference type="NCBI Taxonomy" id="1330551"/>
    <lineage>
        <taxon>Bacteria</taxon>
        <taxon>Bacillati</taxon>
        <taxon>Bacillota</taxon>
        <taxon>Bacilli</taxon>
        <taxon>Bacillales</taxon>
        <taxon>Paenibacillaceae</taxon>
        <taxon>Paenibacillus</taxon>
    </lineage>
</organism>
<evidence type="ECO:0000313" key="6">
    <source>
        <dbReference type="EMBL" id="NMO94228.1"/>
    </source>
</evidence>
<reference evidence="6 7" key="1">
    <citation type="submission" date="2020-04" db="EMBL/GenBank/DDBJ databases">
        <title>Paenibacillus algicola sp. nov., a novel marine bacterium producing alginate lyase.</title>
        <authorList>
            <person name="Huang H."/>
        </authorList>
    </citation>
    <scope>NUCLEOTIDE SEQUENCE [LARGE SCALE GENOMIC DNA]</scope>
    <source>
        <strain evidence="6 7">L7-75</strain>
    </source>
</reference>
<accession>A0A848M016</accession>
<keyword evidence="7" id="KW-1185">Reference proteome</keyword>
<keyword evidence="4" id="KW-0812">Transmembrane</keyword>